<dbReference type="PANTHER" id="PTHR43495">
    <property type="entry name" value="GABA PERMEASE"/>
    <property type="match status" value="1"/>
</dbReference>
<dbReference type="PROSITE" id="PS00218">
    <property type="entry name" value="AMINO_ACID_PERMEASE_1"/>
    <property type="match status" value="1"/>
</dbReference>
<comment type="subcellular location">
    <subcellularLocation>
        <location evidence="1">Membrane</location>
        <topology evidence="1">Multi-pass membrane protein</topology>
    </subcellularLocation>
</comment>
<comment type="caution">
    <text evidence="9">The sequence shown here is derived from an EMBL/GenBank/DDBJ whole genome shotgun (WGS) entry which is preliminary data.</text>
</comment>
<evidence type="ECO:0000256" key="4">
    <source>
        <dbReference type="ARBA" id="ARBA00022989"/>
    </source>
</evidence>
<dbReference type="Gene3D" id="1.20.1740.10">
    <property type="entry name" value="Amino acid/polyamine transporter I"/>
    <property type="match status" value="2"/>
</dbReference>
<organism evidence="9 10">
    <name type="scientific">Aspergillus oryzae</name>
    <name type="common">Yellow koji mold</name>
    <dbReference type="NCBI Taxonomy" id="5062"/>
    <lineage>
        <taxon>Eukaryota</taxon>
        <taxon>Fungi</taxon>
        <taxon>Dikarya</taxon>
        <taxon>Ascomycota</taxon>
        <taxon>Pezizomycotina</taxon>
        <taxon>Eurotiomycetes</taxon>
        <taxon>Eurotiomycetidae</taxon>
        <taxon>Eurotiales</taxon>
        <taxon>Aspergillaceae</taxon>
        <taxon>Aspergillus</taxon>
        <taxon>Aspergillus subgen. Circumdati</taxon>
    </lineage>
</organism>
<evidence type="ECO:0000256" key="7">
    <source>
        <dbReference type="SAM" id="Phobius"/>
    </source>
</evidence>
<evidence type="ECO:0000256" key="2">
    <source>
        <dbReference type="ARBA" id="ARBA00022448"/>
    </source>
</evidence>
<keyword evidence="3 7" id="KW-0812">Transmembrane</keyword>
<protein>
    <submittedName>
        <fullName evidence="9">Unnamed protein product</fullName>
    </submittedName>
</protein>
<reference evidence="9" key="1">
    <citation type="submission" date="2023-04" db="EMBL/GenBank/DDBJ databases">
        <title>Aspergillus oryzae NBRC 4228.</title>
        <authorList>
            <person name="Ichikawa N."/>
            <person name="Sato H."/>
            <person name="Tonouchi N."/>
        </authorList>
    </citation>
    <scope>NUCLEOTIDE SEQUENCE</scope>
    <source>
        <strain evidence="9">NBRC 4228</strain>
    </source>
</reference>
<evidence type="ECO:0000256" key="6">
    <source>
        <dbReference type="SAM" id="MobiDB-lite"/>
    </source>
</evidence>
<gene>
    <name evidence="9" type="ORF">Aory04_001028000</name>
</gene>
<keyword evidence="4 7" id="KW-1133">Transmembrane helix</keyword>
<dbReference type="AlphaFoldDB" id="A0AAN4YUD8"/>
<accession>A0AAN4YUD8</accession>
<proteinExistence type="predicted"/>
<dbReference type="InterPro" id="IPR004841">
    <property type="entry name" value="AA-permease/SLC12A_dom"/>
</dbReference>
<feature type="transmembrane region" description="Helical" evidence="7">
    <location>
        <begin position="296"/>
        <end position="315"/>
    </location>
</feature>
<evidence type="ECO:0000259" key="8">
    <source>
        <dbReference type="Pfam" id="PF00324"/>
    </source>
</evidence>
<feature type="transmembrane region" description="Helical" evidence="7">
    <location>
        <begin position="91"/>
        <end position="111"/>
    </location>
</feature>
<keyword evidence="5 7" id="KW-0472">Membrane</keyword>
<name>A0AAN4YUD8_ASPOZ</name>
<evidence type="ECO:0000256" key="5">
    <source>
        <dbReference type="ARBA" id="ARBA00023136"/>
    </source>
</evidence>
<feature type="domain" description="Amino acid permease/ SLC12A" evidence="8">
    <location>
        <begin position="85"/>
        <end position="222"/>
    </location>
</feature>
<feature type="region of interest" description="Disordered" evidence="6">
    <location>
        <begin position="28"/>
        <end position="48"/>
    </location>
</feature>
<dbReference type="Proteomes" id="UP001165205">
    <property type="component" value="Unassembled WGS sequence"/>
</dbReference>
<dbReference type="GO" id="GO:0016020">
    <property type="term" value="C:membrane"/>
    <property type="evidence" value="ECO:0007669"/>
    <property type="project" value="UniProtKB-SubCell"/>
</dbReference>
<dbReference type="InterPro" id="IPR004840">
    <property type="entry name" value="Amino_acid_permease_CS"/>
</dbReference>
<feature type="transmembrane region" description="Helical" evidence="7">
    <location>
        <begin position="406"/>
        <end position="424"/>
    </location>
</feature>
<dbReference type="PANTHER" id="PTHR43495:SF5">
    <property type="entry name" value="GAMMA-AMINOBUTYRIC ACID PERMEASE"/>
    <property type="match status" value="1"/>
</dbReference>
<feature type="domain" description="Amino acid permease/ SLC12A" evidence="8">
    <location>
        <begin position="296"/>
        <end position="429"/>
    </location>
</feature>
<dbReference type="Pfam" id="PF00324">
    <property type="entry name" value="AA_permease"/>
    <property type="match status" value="2"/>
</dbReference>
<dbReference type="GO" id="GO:0006865">
    <property type="term" value="P:amino acid transport"/>
    <property type="evidence" value="ECO:0007669"/>
    <property type="project" value="InterPro"/>
</dbReference>
<feature type="transmembrane region" description="Helical" evidence="7">
    <location>
        <begin position="356"/>
        <end position="375"/>
    </location>
</feature>
<dbReference type="GO" id="GO:0055085">
    <property type="term" value="P:transmembrane transport"/>
    <property type="evidence" value="ECO:0007669"/>
    <property type="project" value="InterPro"/>
</dbReference>
<dbReference type="EMBL" id="BSYA01000154">
    <property type="protein sequence ID" value="GMG35005.1"/>
    <property type="molecule type" value="Genomic_DNA"/>
</dbReference>
<evidence type="ECO:0000313" key="10">
    <source>
        <dbReference type="Proteomes" id="UP001165205"/>
    </source>
</evidence>
<feature type="transmembrane region" description="Helical" evidence="7">
    <location>
        <begin position="198"/>
        <end position="219"/>
    </location>
</feature>
<feature type="transmembrane region" description="Helical" evidence="7">
    <location>
        <begin position="164"/>
        <end position="186"/>
    </location>
</feature>
<sequence length="441" mass="48236">MATHGSADHDGLDMSQIDWLPRMLTVPSLGTSPGTSEPRRSDTHLQPSLSSISFRQPESVTVVVDPRDGAGSDQVILDEQDRTVNGSILRIGGPAAVLISFSAMGLLAWLVMQCIGEFLAIWPVAGALVEFVGTFVDEDLGTTVGIAYWWVPLTRRSMAVSQNFQLTVVACRISYCLNFAAMIVAAAGEVEFWNTSKAIQGTVILFIVPLFLVLLNSFGVQVCLSVPGILNITHHRSSISFSIAAFSFVGVDIAAATALEARPDRKRISAEDPLNEELKQPWPFISIRFSATWTSFIAWIAYFVAGFVMTLNLPWDSDQLPEAGWLGHPGPKSDRPTDSGFVISAKQSGIKGLADLFNVILLFTALTCANTNLYVGSRTLFGLTRKIYGRKWRWLAFFGKTNSYQVPVRAMFLSCCFLWVPFLYLSPNNSKGTTIASVSET</sequence>
<evidence type="ECO:0000313" key="9">
    <source>
        <dbReference type="EMBL" id="GMG35005.1"/>
    </source>
</evidence>
<keyword evidence="2" id="KW-0813">Transport</keyword>
<evidence type="ECO:0000256" key="1">
    <source>
        <dbReference type="ARBA" id="ARBA00004141"/>
    </source>
</evidence>
<evidence type="ECO:0000256" key="3">
    <source>
        <dbReference type="ARBA" id="ARBA00022692"/>
    </source>
</evidence>